<keyword evidence="4" id="KW-1185">Reference proteome</keyword>
<name>A0A1I7MKW1_9MICC</name>
<evidence type="ECO:0000256" key="1">
    <source>
        <dbReference type="SAM" id="MobiDB-lite"/>
    </source>
</evidence>
<feature type="compositionally biased region" description="Acidic residues" evidence="1">
    <location>
        <begin position="133"/>
        <end position="143"/>
    </location>
</feature>
<dbReference type="AlphaFoldDB" id="A0A1I7MKW1"/>
<dbReference type="InterPro" id="IPR036104">
    <property type="entry name" value="BFN_sf"/>
</dbReference>
<feature type="region of interest" description="Disordered" evidence="1">
    <location>
        <begin position="133"/>
        <end position="187"/>
    </location>
</feature>
<dbReference type="EMBL" id="FPCG01000004">
    <property type="protein sequence ID" value="SFV22574.1"/>
    <property type="molecule type" value="Genomic_DNA"/>
</dbReference>
<dbReference type="PANTHER" id="PTHR15160:SF1">
    <property type="entry name" value="VON HIPPEL-LINDAU DISEASE TUMOR SUPPRESSOR"/>
    <property type="match status" value="1"/>
</dbReference>
<gene>
    <name evidence="3" type="ORF">SAMN04487966_104204</name>
</gene>
<dbReference type="OrthoDB" id="9788698at2"/>
<proteinExistence type="predicted"/>
<evidence type="ECO:0000313" key="3">
    <source>
        <dbReference type="EMBL" id="SFV22574.1"/>
    </source>
</evidence>
<dbReference type="STRING" id="574650.SAMN04487966_104204"/>
<dbReference type="SUPFAM" id="SSF103256">
    <property type="entry name" value="Hypothetical protein TM0160"/>
    <property type="match status" value="1"/>
</dbReference>
<dbReference type="Gene3D" id="3.10.690.10">
    <property type="entry name" value="Bifunctional nuclease domain"/>
    <property type="match status" value="1"/>
</dbReference>
<dbReference type="Proteomes" id="UP000198881">
    <property type="component" value="Unassembled WGS sequence"/>
</dbReference>
<feature type="compositionally biased region" description="Basic and acidic residues" evidence="1">
    <location>
        <begin position="177"/>
        <end position="187"/>
    </location>
</feature>
<dbReference type="GO" id="GO:0004518">
    <property type="term" value="F:nuclease activity"/>
    <property type="evidence" value="ECO:0007669"/>
    <property type="project" value="InterPro"/>
</dbReference>
<reference evidence="3 4" key="1">
    <citation type="submission" date="2016-10" db="EMBL/GenBank/DDBJ databases">
        <authorList>
            <person name="de Groot N.N."/>
        </authorList>
    </citation>
    <scope>NUCLEOTIDE SEQUENCE [LARGE SCALE GENOMIC DNA]</scope>
    <source>
        <strain evidence="3 4">CGMCC 1.7054</strain>
    </source>
</reference>
<sequence length="209" mass="21793">MSLPDIEMTVLGIRVELPANQPLVLLQDPGVGTVVPIWIGAPEASAIAQWQQGLIPPRPLTHDLVLSVLEGAGTSLESVRITSVDEAVFHAELVLSNGSRVDARASDAIACALRAQVPVLCAAEVLESAGVELDEDGEEDDEPAVTGSGAQATAPSGAGSPDDGPAGEASRQAQPGPRDRLQDQELDEFRRFLESVDPDDFADGEKGQG</sequence>
<evidence type="ECO:0000259" key="2">
    <source>
        <dbReference type="PROSITE" id="PS51658"/>
    </source>
</evidence>
<feature type="domain" description="BFN" evidence="2">
    <location>
        <begin position="5"/>
        <end position="133"/>
    </location>
</feature>
<protein>
    <submittedName>
        <fullName evidence="3">Bifunctional nuclease</fullName>
    </submittedName>
</protein>
<evidence type="ECO:0000313" key="4">
    <source>
        <dbReference type="Proteomes" id="UP000198881"/>
    </source>
</evidence>
<accession>A0A1I7MKW1</accession>
<dbReference type="InterPro" id="IPR003729">
    <property type="entry name" value="Bi_nuclease_dom"/>
</dbReference>
<dbReference type="PROSITE" id="PS51658">
    <property type="entry name" value="BFN"/>
    <property type="match status" value="1"/>
</dbReference>
<dbReference type="PANTHER" id="PTHR15160">
    <property type="entry name" value="VON HIPPEL-LINDAU PROTEIN"/>
    <property type="match status" value="1"/>
</dbReference>
<dbReference type="Pfam" id="PF02577">
    <property type="entry name" value="BFN_dom"/>
    <property type="match status" value="1"/>
</dbReference>
<organism evidence="3 4">
    <name type="scientific">Micrococcus terreus</name>
    <dbReference type="NCBI Taxonomy" id="574650"/>
    <lineage>
        <taxon>Bacteria</taxon>
        <taxon>Bacillati</taxon>
        <taxon>Actinomycetota</taxon>
        <taxon>Actinomycetes</taxon>
        <taxon>Micrococcales</taxon>
        <taxon>Micrococcaceae</taxon>
        <taxon>Micrococcus</taxon>
    </lineage>
</organism>
<dbReference type="RefSeq" id="WP_091696502.1">
    <property type="nucleotide sequence ID" value="NZ_CAMIGK010000003.1"/>
</dbReference>